<proteinExistence type="predicted"/>
<organism evidence="3 4">
    <name type="scientific">Rotaria magnacalcarata</name>
    <dbReference type="NCBI Taxonomy" id="392030"/>
    <lineage>
        <taxon>Eukaryota</taxon>
        <taxon>Metazoa</taxon>
        <taxon>Spiralia</taxon>
        <taxon>Gnathifera</taxon>
        <taxon>Rotifera</taxon>
        <taxon>Eurotatoria</taxon>
        <taxon>Bdelloidea</taxon>
        <taxon>Philodinida</taxon>
        <taxon>Philodinidae</taxon>
        <taxon>Rotaria</taxon>
    </lineage>
</organism>
<evidence type="ECO:0000256" key="1">
    <source>
        <dbReference type="ARBA" id="ARBA00022729"/>
    </source>
</evidence>
<dbReference type="PANTHER" id="PTHR44103:SF1">
    <property type="entry name" value="PROPROTEIN CONVERTASE P"/>
    <property type="match status" value="1"/>
</dbReference>
<dbReference type="PANTHER" id="PTHR44103">
    <property type="entry name" value="PROPROTEIN CONVERTASE P"/>
    <property type="match status" value="1"/>
</dbReference>
<evidence type="ECO:0000313" key="3">
    <source>
        <dbReference type="EMBL" id="CAF5228130.1"/>
    </source>
</evidence>
<dbReference type="InterPro" id="IPR013517">
    <property type="entry name" value="FG-GAP"/>
</dbReference>
<name>A0A8S3KDX9_9BILA</name>
<evidence type="ECO:0000313" key="2">
    <source>
        <dbReference type="EMBL" id="CAF5166162.1"/>
    </source>
</evidence>
<dbReference type="AlphaFoldDB" id="A0A8S3KDX9"/>
<dbReference type="Proteomes" id="UP000681967">
    <property type="component" value="Unassembled WGS sequence"/>
</dbReference>
<gene>
    <name evidence="2" type="ORF">BYL167_LOCUS75982</name>
    <name evidence="3" type="ORF">SMN809_LOCUS85607</name>
</gene>
<evidence type="ECO:0000313" key="4">
    <source>
        <dbReference type="Proteomes" id="UP000676336"/>
    </source>
</evidence>
<dbReference type="EMBL" id="CAJOBH010273013">
    <property type="protein sequence ID" value="CAF5166162.1"/>
    <property type="molecule type" value="Genomic_DNA"/>
</dbReference>
<dbReference type="Gene3D" id="2.130.10.130">
    <property type="entry name" value="Integrin alpha, N-terminal"/>
    <property type="match status" value="1"/>
</dbReference>
<protein>
    <recommendedName>
        <fullName evidence="5">VCBS repeat-containing protein</fullName>
    </recommendedName>
</protein>
<accession>A0A8S3KDX9</accession>
<evidence type="ECO:0008006" key="5">
    <source>
        <dbReference type="Google" id="ProtNLM"/>
    </source>
</evidence>
<dbReference type="SUPFAM" id="SSF69318">
    <property type="entry name" value="Integrin alpha N-terminal domain"/>
    <property type="match status" value="1"/>
</dbReference>
<comment type="caution">
    <text evidence="3">The sequence shown here is derived from an EMBL/GenBank/DDBJ whole genome shotgun (WGS) entry which is preliminary data.</text>
</comment>
<dbReference type="InterPro" id="IPR028994">
    <property type="entry name" value="Integrin_alpha_N"/>
</dbReference>
<keyword evidence="1" id="KW-0732">Signal</keyword>
<dbReference type="EMBL" id="CAJOBI010365870">
    <property type="protein sequence ID" value="CAF5228130.1"/>
    <property type="molecule type" value="Genomic_DNA"/>
</dbReference>
<dbReference type="Proteomes" id="UP000676336">
    <property type="component" value="Unassembled WGS sequence"/>
</dbReference>
<reference evidence="3" key="1">
    <citation type="submission" date="2021-02" db="EMBL/GenBank/DDBJ databases">
        <authorList>
            <person name="Nowell W R."/>
        </authorList>
    </citation>
    <scope>NUCLEOTIDE SEQUENCE</scope>
</reference>
<sequence length="129" mass="14070">MDLVATAYDDGILAVYLQFENGTFQSSTIYDTGNNTGLYSGAVGDFNNDSRIDIIVVNYHSDNIALFLEFGNGSFRSAISYSTELDFGPYSVLVGDFNNDDRLDGVGANNAANSLVLFLHYDFGSFKSK</sequence>
<dbReference type="Pfam" id="PF13517">
    <property type="entry name" value="FG-GAP_3"/>
    <property type="match status" value="1"/>
</dbReference>